<dbReference type="EMBL" id="SNXE01000001">
    <property type="protein sequence ID" value="TDP13177.1"/>
    <property type="molecule type" value="Genomic_DNA"/>
</dbReference>
<evidence type="ECO:0000313" key="2">
    <source>
        <dbReference type="Proteomes" id="UP000295357"/>
    </source>
</evidence>
<reference evidence="1 2" key="1">
    <citation type="submission" date="2019-03" db="EMBL/GenBank/DDBJ databases">
        <title>Genomic Encyclopedia of Type Strains, Phase IV (KMG-IV): sequencing the most valuable type-strain genomes for metagenomic binning, comparative biology and taxonomic classification.</title>
        <authorList>
            <person name="Goeker M."/>
        </authorList>
    </citation>
    <scope>NUCLEOTIDE SEQUENCE [LARGE SCALE GENOMIC DNA]</scope>
    <source>
        <strain evidence="1 2">DSM 25082</strain>
    </source>
</reference>
<proteinExistence type="predicted"/>
<evidence type="ECO:0000313" key="1">
    <source>
        <dbReference type="EMBL" id="TDP13177.1"/>
    </source>
</evidence>
<comment type="caution">
    <text evidence="1">The sequence shown here is derived from an EMBL/GenBank/DDBJ whole genome shotgun (WGS) entry which is preliminary data.</text>
</comment>
<sequence length="154" mass="16655">MNPDFIPCKTEAGRQRLAERASLPAALRALLIMVDGRKSMAALRPLAQGLGLAADAAFAQLQQQGLISQPAAPATPGTTGPSAAQRLLRSKVYALDLAARMLAGRDEALRELAREVDSESSFQRWLDECTAEIGRRADAERADLFRQRVLLNTA</sequence>
<accession>A0A4V3CKB6</accession>
<keyword evidence="2" id="KW-1185">Reference proteome</keyword>
<dbReference type="RefSeq" id="WP_133602079.1">
    <property type="nucleotide sequence ID" value="NZ_JAUFPJ010000001.1"/>
</dbReference>
<name>A0A4V3CKB6_9BURK</name>
<gene>
    <name evidence="1" type="ORF">DFR39_101651</name>
</gene>
<organism evidence="1 2">
    <name type="scientific">Roseateles asaccharophilus</name>
    <dbReference type="NCBI Taxonomy" id="582607"/>
    <lineage>
        <taxon>Bacteria</taxon>
        <taxon>Pseudomonadati</taxon>
        <taxon>Pseudomonadota</taxon>
        <taxon>Betaproteobacteria</taxon>
        <taxon>Burkholderiales</taxon>
        <taxon>Sphaerotilaceae</taxon>
        <taxon>Roseateles</taxon>
    </lineage>
</organism>
<dbReference type="AlphaFoldDB" id="A0A4V3CKB6"/>
<dbReference type="OrthoDB" id="9153174at2"/>
<protein>
    <submittedName>
        <fullName evidence="1">Uncharacterized protein</fullName>
    </submittedName>
</protein>
<dbReference type="Proteomes" id="UP000295357">
    <property type="component" value="Unassembled WGS sequence"/>
</dbReference>